<dbReference type="RefSeq" id="WP_259506398.1">
    <property type="nucleotide sequence ID" value="NZ_JANLCM010000001.1"/>
</dbReference>
<dbReference type="Gene3D" id="3.40.50.150">
    <property type="entry name" value="Vaccinia Virus protein VP39"/>
    <property type="match status" value="1"/>
</dbReference>
<dbReference type="InterPro" id="IPR029063">
    <property type="entry name" value="SAM-dependent_MTases_sf"/>
</dbReference>
<sequence length="417" mass="43912">MQCSYFDAGLCRSCTHMGQPYAEQLAAKDALCRKLLAGFGAIDWLPPVASTEAGYRNKAKMVVGGTLERPTLGILDGRGQGVDLQGCGILMPGIQDALPALAAFITRAGLTPYNVPDRSGEAKYVLVTEAPGGELLVRFVVRNEATVDRIREHLPWLQEVLPRAVVVSVNLLPEHKAVVEGDREIVLTERETLTMRLGEVALHLRPQSFFQTNTAVAEQLYAQAQRWVDEAAPSSVWDLYCGVGGFALHVAAPGRRVVGVETSADAVASARLSARDAGLSDTTFEVGDATAFLGGSAGVTQIAGVGEGDNASASAGGSAGVGASEIASARGGAGPGDTAFPRPELVIVNPPRRGIGPDLAARLDASGARTVIYSSCNPVSLAKDLAAMPSFVVRRARMLDMFPQTGHLEVITLLERR</sequence>
<feature type="binding site" evidence="4">
    <location>
        <position position="349"/>
    </location>
    <ligand>
        <name>S-adenosyl-L-methionine</name>
        <dbReference type="ChEBI" id="CHEBI:59789"/>
    </ligand>
</feature>
<feature type="active site" description="Nucleophile" evidence="4">
    <location>
        <position position="376"/>
    </location>
</feature>
<dbReference type="PANTHER" id="PTHR11061:SF30">
    <property type="entry name" value="TRNA (URACIL(54)-C(5))-METHYLTRANSFERASE"/>
    <property type="match status" value="1"/>
</dbReference>
<evidence type="ECO:0000256" key="5">
    <source>
        <dbReference type="PROSITE-ProRule" id="PRU10015"/>
    </source>
</evidence>
<dbReference type="GO" id="GO:0008168">
    <property type="term" value="F:methyltransferase activity"/>
    <property type="evidence" value="ECO:0007669"/>
    <property type="project" value="UniProtKB-KW"/>
</dbReference>
<dbReference type="PANTHER" id="PTHR11061">
    <property type="entry name" value="RNA M5U METHYLTRANSFERASE"/>
    <property type="match status" value="1"/>
</dbReference>
<dbReference type="Pfam" id="PF05958">
    <property type="entry name" value="tRNA_U5-meth_tr"/>
    <property type="match status" value="2"/>
</dbReference>
<keyword evidence="3 4" id="KW-0949">S-adenosyl-L-methionine</keyword>
<evidence type="ECO:0000256" key="1">
    <source>
        <dbReference type="ARBA" id="ARBA00022603"/>
    </source>
</evidence>
<gene>
    <name evidence="6" type="ORF">N1027_06730</name>
</gene>
<comment type="caution">
    <text evidence="6">The sequence shown here is derived from an EMBL/GenBank/DDBJ whole genome shotgun (WGS) entry which is preliminary data.</text>
</comment>
<dbReference type="CDD" id="cd02440">
    <property type="entry name" value="AdoMet_MTases"/>
    <property type="match status" value="1"/>
</dbReference>
<feature type="binding site" evidence="4">
    <location>
        <position position="240"/>
    </location>
    <ligand>
        <name>S-adenosyl-L-methionine</name>
        <dbReference type="ChEBI" id="CHEBI:59789"/>
    </ligand>
</feature>
<keyword evidence="1 4" id="KW-0489">Methyltransferase</keyword>
<dbReference type="PROSITE" id="PS51687">
    <property type="entry name" value="SAM_MT_RNA_M5U"/>
    <property type="match status" value="1"/>
</dbReference>
<dbReference type="Proteomes" id="UP001165584">
    <property type="component" value="Unassembled WGS sequence"/>
</dbReference>
<dbReference type="PROSITE" id="PS01231">
    <property type="entry name" value="TRMA_2"/>
    <property type="match status" value="1"/>
</dbReference>
<comment type="similarity">
    <text evidence="4">Belongs to the class I-like SAM-binding methyltransferase superfamily. RNA M5U methyltransferase family.</text>
</comment>
<feature type="binding site" evidence="4">
    <location>
        <position position="261"/>
    </location>
    <ligand>
        <name>S-adenosyl-L-methionine</name>
        <dbReference type="ChEBI" id="CHEBI:59789"/>
    </ligand>
</feature>
<keyword evidence="7" id="KW-1185">Reference proteome</keyword>
<name>A0ABT2GNR8_9MICO</name>
<evidence type="ECO:0000256" key="3">
    <source>
        <dbReference type="ARBA" id="ARBA00022691"/>
    </source>
</evidence>
<dbReference type="SUPFAM" id="SSF53335">
    <property type="entry name" value="S-adenosyl-L-methionine-dependent methyltransferases"/>
    <property type="match status" value="1"/>
</dbReference>
<dbReference type="InterPro" id="IPR010280">
    <property type="entry name" value="U5_MeTrfase_fam"/>
</dbReference>
<evidence type="ECO:0000313" key="7">
    <source>
        <dbReference type="Proteomes" id="UP001165584"/>
    </source>
</evidence>
<protein>
    <submittedName>
        <fullName evidence="6">Methyltransferase domain-containing protein</fullName>
    </submittedName>
</protein>
<proteinExistence type="inferred from homology"/>
<dbReference type="PROSITE" id="PS01230">
    <property type="entry name" value="TRMA_1"/>
    <property type="match status" value="1"/>
</dbReference>
<dbReference type="InterPro" id="IPR030390">
    <property type="entry name" value="MeTrfase_TrmA_AS"/>
</dbReference>
<dbReference type="EMBL" id="JANLCM010000001">
    <property type="protein sequence ID" value="MCS5717828.1"/>
    <property type="molecule type" value="Genomic_DNA"/>
</dbReference>
<feature type="active site" evidence="5">
    <location>
        <position position="376"/>
    </location>
</feature>
<dbReference type="InterPro" id="IPR030391">
    <property type="entry name" value="MeTrfase_TrmA_CS"/>
</dbReference>
<dbReference type="Gene3D" id="2.40.50.1070">
    <property type="match status" value="1"/>
</dbReference>
<evidence type="ECO:0000256" key="4">
    <source>
        <dbReference type="PROSITE-ProRule" id="PRU01024"/>
    </source>
</evidence>
<keyword evidence="2 4" id="KW-0808">Transferase</keyword>
<dbReference type="GO" id="GO:0032259">
    <property type="term" value="P:methylation"/>
    <property type="evidence" value="ECO:0007669"/>
    <property type="project" value="UniProtKB-KW"/>
</dbReference>
<evidence type="ECO:0000313" key="6">
    <source>
        <dbReference type="EMBL" id="MCS5717828.1"/>
    </source>
</evidence>
<accession>A0ABT2GNR8</accession>
<evidence type="ECO:0000256" key="2">
    <source>
        <dbReference type="ARBA" id="ARBA00022679"/>
    </source>
</evidence>
<feature type="binding site" evidence="4">
    <location>
        <position position="211"/>
    </location>
    <ligand>
        <name>S-adenosyl-L-methionine</name>
        <dbReference type="ChEBI" id="CHEBI:59789"/>
    </ligand>
</feature>
<organism evidence="6 7">
    <name type="scientific">Herbiconiux aconitum</name>
    <dbReference type="NCBI Taxonomy" id="2970913"/>
    <lineage>
        <taxon>Bacteria</taxon>
        <taxon>Bacillati</taxon>
        <taxon>Actinomycetota</taxon>
        <taxon>Actinomycetes</taxon>
        <taxon>Micrococcales</taxon>
        <taxon>Microbacteriaceae</taxon>
        <taxon>Herbiconiux</taxon>
    </lineage>
</organism>
<reference evidence="6" key="1">
    <citation type="submission" date="2022-08" db="EMBL/GenBank/DDBJ databases">
        <authorList>
            <person name="Deng Y."/>
            <person name="Han X.-F."/>
            <person name="Zhang Y.-Q."/>
        </authorList>
    </citation>
    <scope>NUCLEOTIDE SEQUENCE</scope>
    <source>
        <strain evidence="6">CPCC 205763</strain>
    </source>
</reference>